<gene>
    <name evidence="5" type="ORF">DP176_04320</name>
</gene>
<accession>A0ABX9FBG9</accession>
<proteinExistence type="predicted"/>
<organism evidence="5 6">
    <name type="scientific">Polynucleobacter paneuropaeus</name>
    <dbReference type="NCBI Taxonomy" id="2527775"/>
    <lineage>
        <taxon>Bacteria</taxon>
        <taxon>Pseudomonadati</taxon>
        <taxon>Pseudomonadota</taxon>
        <taxon>Betaproteobacteria</taxon>
        <taxon>Burkholderiales</taxon>
        <taxon>Burkholderiaceae</taxon>
        <taxon>Polynucleobacter</taxon>
    </lineage>
</organism>
<evidence type="ECO:0000256" key="2">
    <source>
        <dbReference type="ARBA" id="ARBA00022525"/>
    </source>
</evidence>
<reference evidence="5 6" key="1">
    <citation type="submission" date="2018-06" db="EMBL/GenBank/DDBJ databases">
        <title>Genome of strain Polynucleobacter sp. FUKU-NW-11.</title>
        <authorList>
            <person name="Hahn M.W."/>
        </authorList>
    </citation>
    <scope>NUCLEOTIDE SEQUENCE [LARGE SCALE GENOMIC DNA]</scope>
    <source>
        <strain evidence="6">FUKU-NW11</strain>
    </source>
</reference>
<dbReference type="EMBL" id="QMCH01000002">
    <property type="protein sequence ID" value="RAZ43054.1"/>
    <property type="molecule type" value="Genomic_DNA"/>
</dbReference>
<evidence type="ECO:0000259" key="4">
    <source>
        <dbReference type="SMART" id="SM00912"/>
    </source>
</evidence>
<dbReference type="PANTHER" id="PTHR12338">
    <property type="entry name" value="AUTOTRANSPORTER"/>
    <property type="match status" value="1"/>
</dbReference>
<dbReference type="Proteomes" id="UP000251072">
    <property type="component" value="Unassembled WGS sequence"/>
</dbReference>
<protein>
    <recommendedName>
        <fullName evidence="4">Filamentous haemagglutinin FhaB/tRNA nuclease CdiA-like TPS domain-containing protein</fullName>
    </recommendedName>
</protein>
<evidence type="ECO:0000256" key="3">
    <source>
        <dbReference type="ARBA" id="ARBA00022729"/>
    </source>
</evidence>
<dbReference type="SMART" id="SM00710">
    <property type="entry name" value="PbH1"/>
    <property type="match status" value="12"/>
</dbReference>
<dbReference type="InterPro" id="IPR006626">
    <property type="entry name" value="PbH1"/>
</dbReference>
<feature type="domain" description="Filamentous haemagglutinin FhaB/tRNA nuclease CdiA-like TPS" evidence="4">
    <location>
        <begin position="146"/>
        <end position="262"/>
    </location>
</feature>
<dbReference type="InterPro" id="IPR008638">
    <property type="entry name" value="FhaB/CdiA-like_TPS"/>
</dbReference>
<evidence type="ECO:0000313" key="6">
    <source>
        <dbReference type="Proteomes" id="UP000251072"/>
    </source>
</evidence>
<keyword evidence="2" id="KW-0964">Secreted</keyword>
<dbReference type="SUPFAM" id="SSF51126">
    <property type="entry name" value="Pectin lyase-like"/>
    <property type="match status" value="1"/>
</dbReference>
<comment type="caution">
    <text evidence="5">The sequence shown here is derived from an EMBL/GenBank/DDBJ whole genome shotgun (WGS) entry which is preliminary data.</text>
</comment>
<evidence type="ECO:0000313" key="5">
    <source>
        <dbReference type="EMBL" id="RAZ43054.1"/>
    </source>
</evidence>
<keyword evidence="3" id="KW-0732">Signal</keyword>
<evidence type="ECO:0000256" key="1">
    <source>
        <dbReference type="ARBA" id="ARBA00004613"/>
    </source>
</evidence>
<feature type="non-terminal residue" evidence="5">
    <location>
        <position position="2947"/>
    </location>
</feature>
<dbReference type="PANTHER" id="PTHR12338:SF8">
    <property type="entry name" value="HEME_HEMOPEXIN-BINDING PROTEIN"/>
    <property type="match status" value="1"/>
</dbReference>
<sequence>MLYLLLFCILNPPYPHTERGFEVELHSIEIQNILLKLKKIFAWSCTKLHSTKCKGISLALIIKKTARQYIHIELQNDVEKLLFILSKNTELLTSFFHQHLENFSEHIRKKKIIRDKFSFKNIKPKSVLGFFVLIAFQFQYVIAQPLNALPTNGKVVAGTATISQTSTATNATMTVNQTSQRAVINWDSFNVGKNAAVNFVTPGANSSTLNRVTGASPSLIQGALSSNGQIILVNANGITFGRGAQVDAPGVVASTMDIANKDFMDGKSTFSGSGSGKIVNKGTISATTQDGFIALLAPEVQNQGYLLASKGGTVVMTAGEQITLNFQGKHLGGVNVDIATYKALVANKRVVEVNGGLVVMAAGAANQLMSSVIKNTGRVSASSVVNNGGEIEFVGNTVTQAGTVEANSTTGVGGQVNLVGNNITATSKSKTTATGATGGGQVNMGLAQTAVSGGTQVNAVTPSANTVAINQAIVKANATQAAQNNSLAQTVTVEQGASIDASATQSGNGGIIAIWSALKTNIAGSLKAIGGAVSGNGGFVETSSKGTVILAPNAIINTSASNGKAGTWLLDPIDLTIDAATANIISAALENNNVSIAVNGNVCPSLGSCTQNGSGSLTIASGANILKATGSLSTLSLSSSGVFNLNANISGQNLNVIISSSIAYLNAGSSITANQVTVQAQTIYANGIINAQSGTTLGAAIQLLAQAIYVSGGLNTSTSSNTNTSNTTNTSVTYNGNIIRKEDLPTFLTSQNNPNGNIASGLDVVYTSSAANDSSASAQTNTNQTNIIHLNAVNDLTIYSSAQILANGTNGGQITLSAQQLNAQSGSLIQANGNNGPGGVIAINGTDIHLAGTVAANGSNGGSFAVTANTLTIDNAAVVQTNGQAGPGGTITLTSNQDIQINQAQISANGYTDGGSITIVSNAGNLNTQNTLIQTNGSNGRGGSIGISAYNNVNISGTEIDATGYAQGGAIKIGNDASNGTLPFALSASLDLYTSLNAAQQTTDFTNQNGGLIETSGATLNLLSSINAGRGGMWLLDPTSVTISATATSGSSLPSYTVSGAATTTSYVKDADIVSQINAGTSVTIIANGSITQSTNLSFAPASGVNVSLTYDTRSGTAQSITLNATTTNTGAGNLTLNYLSSGQVIVNGAINSTSTGMINVVAESFYSTNTPASATGSNIYLAGNITTKGGFIALDGTGGSISNTGVITKGAIVNGTVTISSTAIVLNTTSTNTTTLTSATTGGNLTVTSSQNLAPNFGPNGAWYIGGSIDINSNSSGAAQWGFVTNAYNTTSPVAAVGNISITVNNTSLSITANKGVIDITSSLTSYAGSINLIATTTGSVIAITSSAALSAAAGVTITGTSATAATVVNLGASTITNAAGNIIITGNNAAAGANTGISSSGAITDNANGGNISFISNNIISQSGVITLAANTSGTASTVTYDTTSGNKAANITGGNLTIAAGSTSDINYVVKSAGSGINPGSIGSATVALPGYLLLDNTYGAASGTPVSGYITNANSGTLTGAIIGVNVNSAITATKNITLMGASQTGYYSVSMTAAITTSQGSIAITGSGINYSVYSSAAGTLTASIGSLTINGTSTTGQAVQLAGAITTQTGITINGTGTTASTIVTVGAMTLGSGYLAGTTANPSVISSAAGTSGSLMGILSGSVLPTISSAALSGTSVAGTIAATAAALQSSTATTATYLVAFSDGTYTKMVQVVLTASGGYVYATEVASKYNATQLGAGTAANVLGGTTNVLSLWNGSGAGGTGTVQTMSLATSASVAGYGASNLVLSGTGFTRNVASGNITITANNTAAGGNTGISQSGAINDNAVGSNITFTSNNIINQTGAISLVANTASTAVSVTYNTTSGNQLSTISTGALTIGAGTNTSAINFIEKSNGSALTVGTLLVSGYITIDNTFGCSGSGCTPTSGYLTNGTVGTTTVTQNGAGAILASNLTAGGNITINGVWYGSGSSGGTLNLSAGTISAGQNTLNGPGAINLNLLSYDPANASCILQAAGVITFNSGTSSIAGGGITILGGLIGPAASANSAIYSTSSGNNVVTMNAYSSNINIGTVAQPIIAGYAMYNDAFGVLTATGTGASAGNVSIYMQATNAVGTAFIHTKAIVASNAVTIVASGLTGTVLSQTGAITANSISVTGTGTTAATVVSLGAMTINAGGTDISVTGNDTAAGGNTGINQTGAINQNANGGNITFTSNNAISQTGAVTVAANTSGTASTILYDTTNGNKNSTITAGALAVTGGMAGSSSRIDYTMKSSGASIYASGAITVPGSITLDNTYLSGVDNGITVSNSNTYSTSSAYGVRIDGTLTAGAAIAVQGVNSGGVIWNGNSAIQTNNNISILSSQKFAGNGITFNGLTTASNGQPLDSASTTTFQSGTSSIVGGDVNFAMYNSGGNSAIYGGSMPITAYGANVNIGTIANPIYGGAAINGGLGAIVATKVNGVGGNVSMYGTATSSVYVAVNDSSTITADGNITIVGNNTNAAPSTAIVNLSGLITLTNVTNNSTLSITANSATTTGYTGASTGISVSGNIVDNSNGGNISFISNNSINQTGTTTLGANTSGTASTILYDTRSGNKLSTISAGTFTLTSGSTSRVNYSILAAGAALTVNTVGVNGVITVNNTYGCASSPCTALTAVDNYITTANFSTLATTAANGITVSGALTGGTGVYLHGVTYSANHGVYSTVAIAATTGNIDVMGITNTGSGIWAQNSSATFTASAGNIIMNGYQFAGNAATNLNGVVTATLGSVTITGSNTTGNYAFWDNALITAATGISITGTSAPGNGNATISMSGAMTVTGVKAPITLIATNTANPGVAGIADTGAITGASGTNITFISNGIITQNGAITLAANTSGTASTVTYDTTSGNKAANITGGNLTIAAGSTSAINYSVLTAGARIDIAGVVSVPGTITLDNTYGCTGVSCAP</sequence>
<keyword evidence="6" id="KW-1185">Reference proteome</keyword>
<name>A0ABX9FBG9_9BURK</name>
<dbReference type="InterPro" id="IPR011050">
    <property type="entry name" value="Pectin_lyase_fold/virulence"/>
</dbReference>
<dbReference type="InterPro" id="IPR012334">
    <property type="entry name" value="Pectin_lyas_fold"/>
</dbReference>
<dbReference type="SMART" id="SM00912">
    <property type="entry name" value="Haemagg_act"/>
    <property type="match status" value="1"/>
</dbReference>
<comment type="subcellular location">
    <subcellularLocation>
        <location evidence="1">Secreted</location>
    </subcellularLocation>
</comment>
<dbReference type="InterPro" id="IPR050909">
    <property type="entry name" value="Bact_Autotransporter_VF"/>
</dbReference>
<dbReference type="Gene3D" id="2.160.20.10">
    <property type="entry name" value="Single-stranded right-handed beta-helix, Pectin lyase-like"/>
    <property type="match status" value="2"/>
</dbReference>